<dbReference type="Pfam" id="PF00076">
    <property type="entry name" value="RRM_1"/>
    <property type="match status" value="1"/>
</dbReference>
<dbReference type="CDD" id="cd00780">
    <property type="entry name" value="NTF2"/>
    <property type="match status" value="1"/>
</dbReference>
<evidence type="ECO:0000259" key="4">
    <source>
        <dbReference type="PROSITE" id="PS50102"/>
    </source>
</evidence>
<evidence type="ECO:0000259" key="5">
    <source>
        <dbReference type="PROSITE" id="PS50177"/>
    </source>
</evidence>
<gene>
    <name evidence="7 8 9" type="primary">LOC103718213</name>
</gene>
<dbReference type="InterPro" id="IPR018222">
    <property type="entry name" value="Nuclear_transport_factor_2_euk"/>
</dbReference>
<dbReference type="SUPFAM" id="SSF54427">
    <property type="entry name" value="NTF2-like"/>
    <property type="match status" value="1"/>
</dbReference>
<sequence>MAFPTATPVRTPSPQEVGSAFIKQYYPILHRGPESAYKFYQDSSIISRPDSNGVMASATTTQAINDMILSMDYKRYEVKIWTADSQPSYDEGVIVLVTGCLIGTDKIPRKFTQTFFLAPQMGGFFVLNDVFRFLDESQPDGINQSLVSTTIDGAATDSKLTLVQDSHVPDPATVISEAKLASAEEASIPSENGGLVVQDKVTVDPPVQPHIACEIRTSIAQEDVPKKSYASIVKDMKGSASSKPVYVPTTKLQPAPTNPEKPFIQSTAPSLTPEVLARKNDTISESSNSSNSHEGHSIYIGNLPLNATARQVEEEFKKFGPIKPRGVQVRIHKFEHFCFGFIEFESPESMKAAIGASPVMIGDKLAVVREKRPKTRVSNGVLNNGYGDGGKGYNLAGRGGFWSDNYRGRASFNANQGYGKNEFKNSGENSGRSQHPPC</sequence>
<evidence type="ECO:0000313" key="6">
    <source>
        <dbReference type="Proteomes" id="UP000228380"/>
    </source>
</evidence>
<dbReference type="AlphaFoldDB" id="A0A8B9A5Y1"/>
<evidence type="ECO:0000313" key="7">
    <source>
        <dbReference type="RefSeq" id="XP_026664702.2"/>
    </source>
</evidence>
<evidence type="ECO:0000256" key="3">
    <source>
        <dbReference type="SAM" id="MobiDB-lite"/>
    </source>
</evidence>
<dbReference type="GO" id="GO:1990904">
    <property type="term" value="C:ribonucleoprotein complex"/>
    <property type="evidence" value="ECO:0007669"/>
    <property type="project" value="TreeGrafter"/>
</dbReference>
<dbReference type="PANTHER" id="PTHR10693">
    <property type="entry name" value="RAS GTPASE-ACTIVATING PROTEIN-BINDING PROTEIN"/>
    <property type="match status" value="1"/>
</dbReference>
<dbReference type="OrthoDB" id="339151at2759"/>
<dbReference type="GO" id="GO:0003729">
    <property type="term" value="F:mRNA binding"/>
    <property type="evidence" value="ECO:0007669"/>
    <property type="project" value="TreeGrafter"/>
</dbReference>
<proteinExistence type="predicted"/>
<evidence type="ECO:0000313" key="8">
    <source>
        <dbReference type="RefSeq" id="XP_038982056.1"/>
    </source>
</evidence>
<dbReference type="PROSITE" id="PS50177">
    <property type="entry name" value="NTF2_DOMAIN"/>
    <property type="match status" value="1"/>
</dbReference>
<evidence type="ECO:0000256" key="1">
    <source>
        <dbReference type="ARBA" id="ARBA00022884"/>
    </source>
</evidence>
<name>A0A8B9A5Y1_PHODC</name>
<reference evidence="7 8" key="2">
    <citation type="submission" date="2025-04" db="UniProtKB">
        <authorList>
            <consortium name="RefSeq"/>
        </authorList>
    </citation>
    <scope>IDENTIFICATION</scope>
    <source>
        <tissue evidence="7 8">Young leaves</tissue>
    </source>
</reference>
<dbReference type="PANTHER" id="PTHR10693:SF75">
    <property type="entry name" value="NUCLEAR TRANSPORT FACTOR 2"/>
    <property type="match status" value="1"/>
</dbReference>
<organism evidence="6 8">
    <name type="scientific">Phoenix dactylifera</name>
    <name type="common">Date palm</name>
    <dbReference type="NCBI Taxonomy" id="42345"/>
    <lineage>
        <taxon>Eukaryota</taxon>
        <taxon>Viridiplantae</taxon>
        <taxon>Streptophyta</taxon>
        <taxon>Embryophyta</taxon>
        <taxon>Tracheophyta</taxon>
        <taxon>Spermatophyta</taxon>
        <taxon>Magnoliopsida</taxon>
        <taxon>Liliopsida</taxon>
        <taxon>Arecaceae</taxon>
        <taxon>Coryphoideae</taxon>
        <taxon>Phoeniceae</taxon>
        <taxon>Phoenix</taxon>
    </lineage>
</organism>
<dbReference type="Gene3D" id="3.30.70.330">
    <property type="match status" value="1"/>
</dbReference>
<feature type="domain" description="RRM" evidence="4">
    <location>
        <begin position="296"/>
        <end position="380"/>
    </location>
</feature>
<dbReference type="GO" id="GO:0005829">
    <property type="term" value="C:cytosol"/>
    <property type="evidence" value="ECO:0007669"/>
    <property type="project" value="TreeGrafter"/>
</dbReference>
<dbReference type="KEGG" id="pda:103718213"/>
<dbReference type="InterPro" id="IPR032710">
    <property type="entry name" value="NTF2-like_dom_sf"/>
</dbReference>
<feature type="domain" description="NTF2" evidence="5">
    <location>
        <begin position="17"/>
        <end position="133"/>
    </location>
</feature>
<dbReference type="SUPFAM" id="SSF54928">
    <property type="entry name" value="RNA-binding domain, RBD"/>
    <property type="match status" value="1"/>
</dbReference>
<dbReference type="Proteomes" id="UP000228380">
    <property type="component" value="Chromosome 4"/>
</dbReference>
<dbReference type="Pfam" id="PF02136">
    <property type="entry name" value="NTF2"/>
    <property type="match status" value="1"/>
</dbReference>
<keyword evidence="6" id="KW-1185">Reference proteome</keyword>
<dbReference type="InterPro" id="IPR000504">
    <property type="entry name" value="RRM_dom"/>
</dbReference>
<dbReference type="InterPro" id="IPR002075">
    <property type="entry name" value="NTF2_dom"/>
</dbReference>
<dbReference type="PROSITE" id="PS50102">
    <property type="entry name" value="RRM"/>
    <property type="match status" value="1"/>
</dbReference>
<dbReference type="InterPro" id="IPR035979">
    <property type="entry name" value="RBD_domain_sf"/>
</dbReference>
<dbReference type="Gene3D" id="3.10.450.50">
    <property type="match status" value="1"/>
</dbReference>
<dbReference type="FunFam" id="3.10.450.50:FF:000003">
    <property type="entry name" value="Nuclear transport factor 2 family protein"/>
    <property type="match status" value="1"/>
</dbReference>
<feature type="region of interest" description="Disordered" evidence="3">
    <location>
        <begin position="417"/>
        <end position="438"/>
    </location>
</feature>
<dbReference type="InterPro" id="IPR012677">
    <property type="entry name" value="Nucleotide-bd_a/b_plait_sf"/>
</dbReference>
<accession>A0A8B9A5Y1</accession>
<dbReference type="GeneID" id="103718213"/>
<dbReference type="CDD" id="cd00590">
    <property type="entry name" value="RRM_SF"/>
    <property type="match status" value="1"/>
</dbReference>
<dbReference type="RefSeq" id="XP_026664702.2">
    <property type="nucleotide sequence ID" value="XM_026808901.2"/>
</dbReference>
<protein>
    <submittedName>
        <fullName evidence="7 8">Nuclear transport factor 2-like</fullName>
    </submittedName>
</protein>
<dbReference type="SMART" id="SM00360">
    <property type="entry name" value="RRM"/>
    <property type="match status" value="1"/>
</dbReference>
<dbReference type="InterPro" id="IPR039539">
    <property type="entry name" value="Ras_GTPase_bind_prot"/>
</dbReference>
<evidence type="ECO:0000256" key="2">
    <source>
        <dbReference type="PROSITE-ProRule" id="PRU00176"/>
    </source>
</evidence>
<evidence type="ECO:0000313" key="9">
    <source>
        <dbReference type="RefSeq" id="XP_038982058.1"/>
    </source>
</evidence>
<dbReference type="RefSeq" id="XP_038982058.1">
    <property type="nucleotide sequence ID" value="XM_039126130.1"/>
</dbReference>
<keyword evidence="1 2" id="KW-0694">RNA-binding</keyword>
<dbReference type="RefSeq" id="XP_038982056.1">
    <property type="nucleotide sequence ID" value="XM_039126128.1"/>
</dbReference>
<reference evidence="6" key="1">
    <citation type="journal article" date="2019" name="Nat. Commun.">
        <title>Genome-wide association mapping of date palm fruit traits.</title>
        <authorList>
            <person name="Hazzouri K.M."/>
            <person name="Gros-Balthazard M."/>
            <person name="Flowers J.M."/>
            <person name="Copetti D."/>
            <person name="Lemansour A."/>
            <person name="Lebrun M."/>
            <person name="Masmoudi K."/>
            <person name="Ferrand S."/>
            <person name="Dhar M.I."/>
            <person name="Fresquez Z.A."/>
            <person name="Rosas U."/>
            <person name="Zhang J."/>
            <person name="Talag J."/>
            <person name="Lee S."/>
            <person name="Kudrna D."/>
            <person name="Powell R.F."/>
            <person name="Leitch I.J."/>
            <person name="Krueger R.R."/>
            <person name="Wing R.A."/>
            <person name="Amiri K.M.A."/>
            <person name="Purugganan M.D."/>
        </authorList>
    </citation>
    <scope>NUCLEOTIDE SEQUENCE [LARGE SCALE GENOMIC DNA]</scope>
    <source>
        <strain evidence="6">cv. Khalas</strain>
    </source>
</reference>